<evidence type="ECO:0000313" key="4">
    <source>
        <dbReference type="EMBL" id="RLE55561.1"/>
    </source>
</evidence>
<sequence length="286" mass="31866">MTLKLKEGEELIQEIKPHPIAFIDLYLKFIYLVIISIAFFIYGGKLAELVASTPLIEIIGQLSDYIPLIAWAACIIIPFTIISVLKIRWRWLLFSILIVALGIIMKIELNLPEYASSAIFGVAGLSLVNSYRNGHTYYITNQRIVTELKFIRHKQREISYSKLSELIVVRGLIGRIFNVGTIIPITPSGLGLGEDQAITGVGVSEKQLAGLPITAGIAGGKTVKVPRGRSPYVLFGVKNPMKIKELISKYAWEREEATILKKISEDIEKLVEKVDKSEGELEGQEL</sequence>
<organism evidence="4 6">
    <name type="scientific">Thermoproteota archaeon</name>
    <dbReference type="NCBI Taxonomy" id="2056631"/>
    <lineage>
        <taxon>Archaea</taxon>
        <taxon>Thermoproteota</taxon>
    </lineage>
</organism>
<protein>
    <recommendedName>
        <fullName evidence="2">YdbS-like PH domain-containing protein</fullName>
    </recommendedName>
</protein>
<feature type="transmembrane region" description="Helical" evidence="1">
    <location>
        <begin position="114"/>
        <end position="131"/>
    </location>
</feature>
<evidence type="ECO:0000313" key="3">
    <source>
        <dbReference type="EMBL" id="RLE51658.1"/>
    </source>
</evidence>
<feature type="domain" description="YdbS-like PH" evidence="2">
    <location>
        <begin position="135"/>
        <end position="186"/>
    </location>
</feature>
<dbReference type="EMBL" id="QMQZ01000039">
    <property type="protein sequence ID" value="RLE51658.1"/>
    <property type="molecule type" value="Genomic_DNA"/>
</dbReference>
<evidence type="ECO:0000256" key="1">
    <source>
        <dbReference type="SAM" id="Phobius"/>
    </source>
</evidence>
<dbReference type="EMBL" id="QMRA01000005">
    <property type="protein sequence ID" value="RLE55561.1"/>
    <property type="molecule type" value="Genomic_DNA"/>
</dbReference>
<reference evidence="5 6" key="1">
    <citation type="submission" date="2018-06" db="EMBL/GenBank/DDBJ databases">
        <title>Extensive metabolic versatility and redundancy in microbially diverse, dynamic hydrothermal sediments.</title>
        <authorList>
            <person name="Dombrowski N."/>
            <person name="Teske A."/>
            <person name="Baker B.J."/>
        </authorList>
    </citation>
    <scope>NUCLEOTIDE SEQUENCE [LARGE SCALE GENOMIC DNA]</scope>
    <source>
        <strain evidence="4">B20_G2</strain>
        <strain evidence="3">B29_G17</strain>
    </source>
</reference>
<dbReference type="InterPro" id="IPR005182">
    <property type="entry name" value="YdbS-like_PH"/>
</dbReference>
<keyword evidence="1" id="KW-0472">Membrane</keyword>
<evidence type="ECO:0000313" key="5">
    <source>
        <dbReference type="Proteomes" id="UP000268446"/>
    </source>
</evidence>
<name>A0A497F8B5_9CREN</name>
<dbReference type="Pfam" id="PF03703">
    <property type="entry name" value="bPH_2"/>
    <property type="match status" value="1"/>
</dbReference>
<gene>
    <name evidence="3" type="ORF">DRJ20_01690</name>
    <name evidence="4" type="ORF">DRJ26_00600</name>
</gene>
<feature type="transmembrane region" description="Helical" evidence="1">
    <location>
        <begin position="62"/>
        <end position="84"/>
    </location>
</feature>
<comment type="caution">
    <text evidence="4">The sequence shown here is derived from an EMBL/GenBank/DDBJ whole genome shotgun (WGS) entry which is preliminary data.</text>
</comment>
<dbReference type="Proteomes" id="UP000269499">
    <property type="component" value="Unassembled WGS sequence"/>
</dbReference>
<feature type="transmembrane region" description="Helical" evidence="1">
    <location>
        <begin position="91"/>
        <end position="108"/>
    </location>
</feature>
<keyword evidence="1" id="KW-0812">Transmembrane</keyword>
<dbReference type="Proteomes" id="UP000268446">
    <property type="component" value="Unassembled WGS sequence"/>
</dbReference>
<evidence type="ECO:0000313" key="6">
    <source>
        <dbReference type="Proteomes" id="UP000269499"/>
    </source>
</evidence>
<feature type="transmembrane region" description="Helical" evidence="1">
    <location>
        <begin position="21"/>
        <end position="42"/>
    </location>
</feature>
<dbReference type="AlphaFoldDB" id="A0A497F8B5"/>
<keyword evidence="1" id="KW-1133">Transmembrane helix</keyword>
<evidence type="ECO:0000259" key="2">
    <source>
        <dbReference type="Pfam" id="PF03703"/>
    </source>
</evidence>
<accession>A0A497F8B5</accession>
<proteinExistence type="predicted"/>